<keyword evidence="6" id="KW-1185">Reference proteome</keyword>
<organism evidence="5 6">
    <name type="scientific">Brumimicrobium glaciale</name>
    <dbReference type="NCBI Taxonomy" id="200475"/>
    <lineage>
        <taxon>Bacteria</taxon>
        <taxon>Pseudomonadati</taxon>
        <taxon>Bacteroidota</taxon>
        <taxon>Flavobacteriia</taxon>
        <taxon>Flavobacteriales</taxon>
        <taxon>Crocinitomicaceae</taxon>
        <taxon>Brumimicrobium</taxon>
    </lineage>
</organism>
<protein>
    <submittedName>
        <fullName evidence="5">Methyltransferase domain-containing protein</fullName>
    </submittedName>
</protein>
<sequence length="199" mass="23014">MKTTPTVDSLDQTFWNSKYENNLTGWDLGMVSPPIKEYIDQIENKDLRILIPGAGNAYEAKYLIENGFTSVTVIDIAPRLIQKLEEEYKDNSAIQLIHGDFFEHQGEYDLIIEQTFFCAIHPSLRPQYVEKMKSLLSKDGKLCGLLFNREFVGGPPFQGNKKEYLELMQDELKVETMEACYNSHSARKDTELWIHLQKQ</sequence>
<name>A0A4Q4KNP7_9FLAO</name>
<dbReference type="PANTHER" id="PTHR32183:SF11">
    <property type="entry name" value="THIOL METHYLTRANSFERASE 2-RELATED"/>
    <property type="match status" value="1"/>
</dbReference>
<evidence type="ECO:0000256" key="4">
    <source>
        <dbReference type="ARBA" id="ARBA00022691"/>
    </source>
</evidence>
<dbReference type="InterPro" id="IPR008854">
    <property type="entry name" value="TPMT"/>
</dbReference>
<keyword evidence="2 5" id="KW-0489">Methyltransferase</keyword>
<dbReference type="SUPFAM" id="SSF53335">
    <property type="entry name" value="S-adenosyl-L-methionine-dependent methyltransferases"/>
    <property type="match status" value="1"/>
</dbReference>
<dbReference type="InterPro" id="IPR029063">
    <property type="entry name" value="SAM-dependent_MTases_sf"/>
</dbReference>
<dbReference type="Proteomes" id="UP000293952">
    <property type="component" value="Unassembled WGS sequence"/>
</dbReference>
<reference evidence="5 6" key="1">
    <citation type="submission" date="2019-02" db="EMBL/GenBank/DDBJ databases">
        <title>Genome sequence of the sea-ice species Brumimicrobium glaciale.</title>
        <authorList>
            <person name="Bowman J.P."/>
        </authorList>
    </citation>
    <scope>NUCLEOTIDE SEQUENCE [LARGE SCALE GENOMIC DNA]</scope>
    <source>
        <strain evidence="5 6">IC156</strain>
    </source>
</reference>
<accession>A0A4Q4KNP7</accession>
<dbReference type="CDD" id="cd02440">
    <property type="entry name" value="AdoMet_MTases"/>
    <property type="match status" value="1"/>
</dbReference>
<evidence type="ECO:0000313" key="5">
    <source>
        <dbReference type="EMBL" id="RYM35002.1"/>
    </source>
</evidence>
<dbReference type="Gene3D" id="3.40.50.150">
    <property type="entry name" value="Vaccinia Virus protein VP39"/>
    <property type="match status" value="1"/>
</dbReference>
<gene>
    <name evidence="5" type="ORF">ERX46_06410</name>
</gene>
<evidence type="ECO:0000256" key="3">
    <source>
        <dbReference type="ARBA" id="ARBA00022679"/>
    </source>
</evidence>
<dbReference type="GO" id="GO:0008757">
    <property type="term" value="F:S-adenosylmethionine-dependent methyltransferase activity"/>
    <property type="evidence" value="ECO:0007669"/>
    <property type="project" value="InterPro"/>
</dbReference>
<dbReference type="Pfam" id="PF05724">
    <property type="entry name" value="TPMT"/>
    <property type="match status" value="1"/>
</dbReference>
<dbReference type="PANTHER" id="PTHR32183">
    <property type="match status" value="1"/>
</dbReference>
<keyword evidence="1" id="KW-0597">Phosphoprotein</keyword>
<evidence type="ECO:0000256" key="2">
    <source>
        <dbReference type="ARBA" id="ARBA00022603"/>
    </source>
</evidence>
<dbReference type="PROSITE" id="PS51585">
    <property type="entry name" value="SAM_MT_TPMT"/>
    <property type="match status" value="1"/>
</dbReference>
<keyword evidence="4" id="KW-0949">S-adenosyl-L-methionine</keyword>
<dbReference type="AlphaFoldDB" id="A0A4Q4KNP7"/>
<comment type="caution">
    <text evidence="5">The sequence shown here is derived from an EMBL/GenBank/DDBJ whole genome shotgun (WGS) entry which is preliminary data.</text>
</comment>
<evidence type="ECO:0000313" key="6">
    <source>
        <dbReference type="Proteomes" id="UP000293952"/>
    </source>
</evidence>
<dbReference type="OrthoDB" id="9778208at2"/>
<dbReference type="EMBL" id="SETE01000002">
    <property type="protein sequence ID" value="RYM35002.1"/>
    <property type="molecule type" value="Genomic_DNA"/>
</dbReference>
<proteinExistence type="predicted"/>
<dbReference type="GO" id="GO:0032259">
    <property type="term" value="P:methylation"/>
    <property type="evidence" value="ECO:0007669"/>
    <property type="project" value="UniProtKB-KW"/>
</dbReference>
<keyword evidence="3 5" id="KW-0808">Transferase</keyword>
<evidence type="ECO:0000256" key="1">
    <source>
        <dbReference type="ARBA" id="ARBA00022553"/>
    </source>
</evidence>
<dbReference type="RefSeq" id="WP_130093010.1">
    <property type="nucleotide sequence ID" value="NZ_SETE01000002.1"/>
</dbReference>